<dbReference type="PANTHER" id="PTHR37984">
    <property type="entry name" value="PROTEIN CBG26694"/>
    <property type="match status" value="1"/>
</dbReference>
<sequence>MSSQESSHLPNGYQSYKINIENELHVSPKTKQKRRKRKLELEEKRQIIAKLKREETVETRSEDKKKELYEFKECEEMCEILGIDKTHTTIKRPQSEGTVKKSMNTIKEMLSIYVDERQKNWDQYLAVLMMAYRSSVHQSTGGSPCNMMLGREITPPVDLVLGVP</sequence>
<dbReference type="InterPro" id="IPR036397">
    <property type="entry name" value="RNaseH_sf"/>
</dbReference>
<dbReference type="Gene3D" id="3.30.420.10">
    <property type="entry name" value="Ribonuclease H-like superfamily/Ribonuclease H"/>
    <property type="match status" value="1"/>
</dbReference>
<gene>
    <name evidence="3" type="ORF">MCOR_51387</name>
</gene>
<feature type="region of interest" description="Disordered" evidence="1">
    <location>
        <begin position="1"/>
        <end position="39"/>
    </location>
</feature>
<dbReference type="GO" id="GO:0003676">
    <property type="term" value="F:nucleic acid binding"/>
    <property type="evidence" value="ECO:0007669"/>
    <property type="project" value="InterPro"/>
</dbReference>
<dbReference type="AlphaFoldDB" id="A0A6J8EH74"/>
<dbReference type="PROSITE" id="PS50994">
    <property type="entry name" value="INTEGRASE"/>
    <property type="match status" value="1"/>
</dbReference>
<feature type="compositionally biased region" description="Basic residues" evidence="1">
    <location>
        <begin position="28"/>
        <end position="38"/>
    </location>
</feature>
<evidence type="ECO:0000256" key="1">
    <source>
        <dbReference type="SAM" id="MobiDB-lite"/>
    </source>
</evidence>
<feature type="domain" description="Integrase catalytic" evidence="2">
    <location>
        <begin position="63"/>
        <end position="152"/>
    </location>
</feature>
<reference evidence="3 4" key="1">
    <citation type="submission" date="2020-06" db="EMBL/GenBank/DDBJ databases">
        <authorList>
            <person name="Li R."/>
            <person name="Bekaert M."/>
        </authorList>
    </citation>
    <scope>NUCLEOTIDE SEQUENCE [LARGE SCALE GENOMIC DNA]</scope>
    <source>
        <strain evidence="4">wild</strain>
    </source>
</reference>
<dbReference type="Proteomes" id="UP000507470">
    <property type="component" value="Unassembled WGS sequence"/>
</dbReference>
<dbReference type="InterPro" id="IPR012337">
    <property type="entry name" value="RNaseH-like_sf"/>
</dbReference>
<evidence type="ECO:0000313" key="3">
    <source>
        <dbReference type="EMBL" id="CAC5418995.1"/>
    </source>
</evidence>
<accession>A0A6J8EH74</accession>
<keyword evidence="4" id="KW-1185">Reference proteome</keyword>
<dbReference type="EMBL" id="CACVKT020008974">
    <property type="protein sequence ID" value="CAC5418995.1"/>
    <property type="molecule type" value="Genomic_DNA"/>
</dbReference>
<name>A0A6J8EH74_MYTCO</name>
<protein>
    <recommendedName>
        <fullName evidence="2">Integrase catalytic domain-containing protein</fullName>
    </recommendedName>
</protein>
<organism evidence="3 4">
    <name type="scientific">Mytilus coruscus</name>
    <name type="common">Sea mussel</name>
    <dbReference type="NCBI Taxonomy" id="42192"/>
    <lineage>
        <taxon>Eukaryota</taxon>
        <taxon>Metazoa</taxon>
        <taxon>Spiralia</taxon>
        <taxon>Lophotrochozoa</taxon>
        <taxon>Mollusca</taxon>
        <taxon>Bivalvia</taxon>
        <taxon>Autobranchia</taxon>
        <taxon>Pteriomorphia</taxon>
        <taxon>Mytilida</taxon>
        <taxon>Mytiloidea</taxon>
        <taxon>Mytilidae</taxon>
        <taxon>Mytilinae</taxon>
        <taxon>Mytilus</taxon>
    </lineage>
</organism>
<dbReference type="InterPro" id="IPR050951">
    <property type="entry name" value="Retrovirus_Pol_polyprotein"/>
</dbReference>
<evidence type="ECO:0000313" key="4">
    <source>
        <dbReference type="Proteomes" id="UP000507470"/>
    </source>
</evidence>
<dbReference type="GO" id="GO:0015074">
    <property type="term" value="P:DNA integration"/>
    <property type="evidence" value="ECO:0007669"/>
    <property type="project" value="InterPro"/>
</dbReference>
<dbReference type="PANTHER" id="PTHR37984:SF15">
    <property type="entry name" value="INTEGRASE CATALYTIC DOMAIN-CONTAINING PROTEIN"/>
    <property type="match status" value="1"/>
</dbReference>
<dbReference type="SUPFAM" id="SSF53098">
    <property type="entry name" value="Ribonuclease H-like"/>
    <property type="match status" value="1"/>
</dbReference>
<evidence type="ECO:0000259" key="2">
    <source>
        <dbReference type="PROSITE" id="PS50994"/>
    </source>
</evidence>
<feature type="compositionally biased region" description="Polar residues" evidence="1">
    <location>
        <begin position="1"/>
        <end position="17"/>
    </location>
</feature>
<proteinExistence type="predicted"/>
<dbReference type="OrthoDB" id="6630794at2759"/>
<dbReference type="InterPro" id="IPR001584">
    <property type="entry name" value="Integrase_cat-core"/>
</dbReference>